<organism evidence="7 8">
    <name type="scientific">Desulfonispora thiosulfatigenes DSM 11270</name>
    <dbReference type="NCBI Taxonomy" id="656914"/>
    <lineage>
        <taxon>Bacteria</taxon>
        <taxon>Bacillati</taxon>
        <taxon>Bacillota</taxon>
        <taxon>Clostridia</taxon>
        <taxon>Eubacteriales</taxon>
        <taxon>Peptococcaceae</taxon>
        <taxon>Desulfonispora</taxon>
    </lineage>
</organism>
<sequence>MTINGINQKTCVPTKLVDGKMYIDLEFAASSLGYEATWVENTNTIIATKSDASIAQLENFKRAQACTEEKEDKVIEKTVLEPKVIYHETGTASWYGGSHHGGCTSSGERFNQYEYTAAHKTLPFGTVVKVTSLNTGKCVNVRINDRGPFSRNRVIDLSMASAEAIGLKSAGLGPVKLEIIE</sequence>
<evidence type="ECO:0000256" key="3">
    <source>
        <dbReference type="HAMAP-Rule" id="MF_02071"/>
    </source>
</evidence>
<dbReference type="PANTHER" id="PTHR34183:SF8">
    <property type="entry name" value="ENDOLYTIC PEPTIDOGLYCAN TRANSGLYCOSYLASE RLPA-RELATED"/>
    <property type="match status" value="1"/>
</dbReference>
<dbReference type="NCBIfam" id="TIGR00413">
    <property type="entry name" value="rlpA"/>
    <property type="match status" value="1"/>
</dbReference>
<dbReference type="InterPro" id="IPR012997">
    <property type="entry name" value="RplA"/>
</dbReference>
<name>A0A1W1VAT7_DESTI</name>
<reference evidence="7 8" key="1">
    <citation type="submission" date="2017-04" db="EMBL/GenBank/DDBJ databases">
        <authorList>
            <person name="Afonso C.L."/>
            <person name="Miller P.J."/>
            <person name="Scott M.A."/>
            <person name="Spackman E."/>
            <person name="Goraichik I."/>
            <person name="Dimitrov K.M."/>
            <person name="Suarez D.L."/>
            <person name="Swayne D.E."/>
        </authorList>
    </citation>
    <scope>NUCLEOTIDE SEQUENCE [LARGE SCALE GENOMIC DNA]</scope>
    <source>
        <strain evidence="7 8">DSM 11270</strain>
    </source>
</reference>
<dbReference type="Gene3D" id="2.40.40.10">
    <property type="entry name" value="RlpA-like domain"/>
    <property type="match status" value="1"/>
</dbReference>
<dbReference type="SUPFAM" id="SSF50685">
    <property type="entry name" value="Barwin-like endoglucanases"/>
    <property type="match status" value="1"/>
</dbReference>
<dbReference type="InterPro" id="IPR036908">
    <property type="entry name" value="RlpA-like_sf"/>
</dbReference>
<evidence type="ECO:0000313" key="7">
    <source>
        <dbReference type="EMBL" id="SMB90587.1"/>
    </source>
</evidence>
<dbReference type="GO" id="GO:0008932">
    <property type="term" value="F:lytic endotransglycosylase activity"/>
    <property type="evidence" value="ECO:0007669"/>
    <property type="project" value="UniProtKB-UniRule"/>
</dbReference>
<keyword evidence="8" id="KW-1185">Reference proteome</keyword>
<accession>A0A1W1VAT7</accession>
<dbReference type="PANTHER" id="PTHR34183">
    <property type="entry name" value="ENDOLYTIC PEPTIDOGLYCAN TRANSGLYCOSYLASE RLPA"/>
    <property type="match status" value="1"/>
</dbReference>
<dbReference type="EMBL" id="FWWT01000017">
    <property type="protein sequence ID" value="SMB90587.1"/>
    <property type="molecule type" value="Genomic_DNA"/>
</dbReference>
<dbReference type="STRING" id="656914.SAMN00017405_1335"/>
<keyword evidence="1 3" id="KW-0456">Lyase</keyword>
<dbReference type="InterPro" id="IPR012854">
    <property type="entry name" value="Cu_amine_oxidase-like_N"/>
</dbReference>
<dbReference type="GO" id="GO:0000270">
    <property type="term" value="P:peptidoglycan metabolic process"/>
    <property type="evidence" value="ECO:0007669"/>
    <property type="project" value="UniProtKB-UniRule"/>
</dbReference>
<proteinExistence type="inferred from homology"/>
<evidence type="ECO:0000256" key="4">
    <source>
        <dbReference type="RuleBase" id="RU003495"/>
    </source>
</evidence>
<dbReference type="InterPro" id="IPR009009">
    <property type="entry name" value="RlpA-like_DPBB"/>
</dbReference>
<evidence type="ECO:0000256" key="2">
    <source>
        <dbReference type="ARBA" id="ARBA00023316"/>
    </source>
</evidence>
<dbReference type="AlphaFoldDB" id="A0A1W1VAT7"/>
<feature type="domain" description="Copper amine oxidase-like N-terminal" evidence="6">
    <location>
        <begin position="3"/>
        <end position="54"/>
    </location>
</feature>
<dbReference type="GO" id="GO:0071555">
    <property type="term" value="P:cell wall organization"/>
    <property type="evidence" value="ECO:0007669"/>
    <property type="project" value="UniProtKB-KW"/>
</dbReference>
<keyword evidence="2 3" id="KW-0961">Cell wall biogenesis/degradation</keyword>
<dbReference type="Pfam" id="PF03330">
    <property type="entry name" value="DPBB_1"/>
    <property type="match status" value="1"/>
</dbReference>
<dbReference type="Proteomes" id="UP000192731">
    <property type="component" value="Unassembled WGS sequence"/>
</dbReference>
<dbReference type="EC" id="4.2.2.-" evidence="3"/>
<dbReference type="CDD" id="cd22268">
    <property type="entry name" value="DPBB_RlpA-like"/>
    <property type="match status" value="1"/>
</dbReference>
<feature type="domain" description="RlpA-like protein double-psi beta-barrel" evidence="5">
    <location>
        <begin position="88"/>
        <end position="176"/>
    </location>
</feature>
<evidence type="ECO:0000256" key="1">
    <source>
        <dbReference type="ARBA" id="ARBA00023239"/>
    </source>
</evidence>
<keyword evidence="7" id="KW-0449">Lipoprotein</keyword>
<evidence type="ECO:0000313" key="8">
    <source>
        <dbReference type="Proteomes" id="UP000192731"/>
    </source>
</evidence>
<comment type="function">
    <text evidence="3">Lytic transglycosylase with a strong preference for naked glycan strands that lack stem peptides.</text>
</comment>
<evidence type="ECO:0000259" key="6">
    <source>
        <dbReference type="Pfam" id="PF07833"/>
    </source>
</evidence>
<protein>
    <recommendedName>
        <fullName evidence="3">Probable endolytic peptidoglycan transglycosylase RlpA</fullName>
        <ecNumber evidence="3">4.2.2.-</ecNumber>
    </recommendedName>
</protein>
<evidence type="ECO:0000259" key="5">
    <source>
        <dbReference type="Pfam" id="PF03330"/>
    </source>
</evidence>
<comment type="similarity">
    <text evidence="3 4">Belongs to the RlpA family.</text>
</comment>
<dbReference type="Pfam" id="PF07833">
    <property type="entry name" value="Cu_amine_oxidN1"/>
    <property type="match status" value="1"/>
</dbReference>
<dbReference type="InterPro" id="IPR034718">
    <property type="entry name" value="RlpA"/>
</dbReference>
<dbReference type="HAMAP" id="MF_02071">
    <property type="entry name" value="RlpA"/>
    <property type="match status" value="1"/>
</dbReference>
<gene>
    <name evidence="3" type="primary">rlpA</name>
    <name evidence="7" type="ORF">SAMN00017405_1335</name>
</gene>